<proteinExistence type="predicted"/>
<organism evidence="2 3">
    <name type="scientific">Triticum urartu</name>
    <name type="common">Red wild einkorn</name>
    <name type="synonym">Crithodium urartu</name>
    <dbReference type="NCBI Taxonomy" id="4572"/>
    <lineage>
        <taxon>Eukaryota</taxon>
        <taxon>Viridiplantae</taxon>
        <taxon>Streptophyta</taxon>
        <taxon>Embryophyta</taxon>
        <taxon>Tracheophyta</taxon>
        <taxon>Spermatophyta</taxon>
        <taxon>Magnoliopsida</taxon>
        <taxon>Liliopsida</taxon>
        <taxon>Poales</taxon>
        <taxon>Poaceae</taxon>
        <taxon>BOP clade</taxon>
        <taxon>Pooideae</taxon>
        <taxon>Triticodae</taxon>
        <taxon>Triticeae</taxon>
        <taxon>Triticinae</taxon>
        <taxon>Triticum</taxon>
    </lineage>
</organism>
<dbReference type="Proteomes" id="UP000015106">
    <property type="component" value="Chromosome 1"/>
</dbReference>
<dbReference type="Gramene" id="TuG1812G0100003767.01.T01">
    <property type="protein sequence ID" value="TuG1812G0100003767.01.T01"/>
    <property type="gene ID" value="TuG1812G0100003767.01"/>
</dbReference>
<reference evidence="2" key="3">
    <citation type="submission" date="2022-06" db="UniProtKB">
        <authorList>
            <consortium name="EnsemblPlants"/>
        </authorList>
    </citation>
    <scope>IDENTIFICATION</scope>
</reference>
<dbReference type="AlphaFoldDB" id="A0A8R7K3G5"/>
<reference evidence="2" key="2">
    <citation type="submission" date="2018-03" db="EMBL/GenBank/DDBJ databases">
        <title>The Triticum urartu genome reveals the dynamic nature of wheat genome evolution.</title>
        <authorList>
            <person name="Ling H."/>
            <person name="Ma B."/>
            <person name="Shi X."/>
            <person name="Liu H."/>
            <person name="Dong L."/>
            <person name="Sun H."/>
            <person name="Cao Y."/>
            <person name="Gao Q."/>
            <person name="Zheng S."/>
            <person name="Li Y."/>
            <person name="Yu Y."/>
            <person name="Du H."/>
            <person name="Qi M."/>
            <person name="Li Y."/>
            <person name="Yu H."/>
            <person name="Cui Y."/>
            <person name="Wang N."/>
            <person name="Chen C."/>
            <person name="Wu H."/>
            <person name="Zhao Y."/>
            <person name="Zhang J."/>
            <person name="Li Y."/>
            <person name="Zhou W."/>
            <person name="Zhang B."/>
            <person name="Hu W."/>
            <person name="Eijk M."/>
            <person name="Tang J."/>
            <person name="Witsenboer H."/>
            <person name="Zhao S."/>
            <person name="Li Z."/>
            <person name="Zhang A."/>
            <person name="Wang D."/>
            <person name="Liang C."/>
        </authorList>
    </citation>
    <scope>NUCLEOTIDE SEQUENCE [LARGE SCALE GENOMIC DNA]</scope>
    <source>
        <strain evidence="2">cv. G1812</strain>
    </source>
</reference>
<sequence length="166" mass="18548">HHRPQLPLALSPLAPTSRVTGDPHLRHAPPLAIFTAGPPVTPPPRPSAFSSLLSISSHISPSFSLNRDLHEGPGAASSQSRWIRPPPRQICRKWIHPGQIPTGPPAIRRLIEEYNSCPMPAKILQILSTQTPLFQEDFDEWFTKKLPQILQESQVRRAADKYTPLF</sequence>
<feature type="compositionally biased region" description="Low complexity" evidence="1">
    <location>
        <begin position="1"/>
        <end position="15"/>
    </location>
</feature>
<evidence type="ECO:0000256" key="1">
    <source>
        <dbReference type="SAM" id="MobiDB-lite"/>
    </source>
</evidence>
<reference evidence="3" key="1">
    <citation type="journal article" date="2013" name="Nature">
        <title>Draft genome of the wheat A-genome progenitor Triticum urartu.</title>
        <authorList>
            <person name="Ling H.Q."/>
            <person name="Zhao S."/>
            <person name="Liu D."/>
            <person name="Wang J."/>
            <person name="Sun H."/>
            <person name="Zhang C."/>
            <person name="Fan H."/>
            <person name="Li D."/>
            <person name="Dong L."/>
            <person name="Tao Y."/>
            <person name="Gao C."/>
            <person name="Wu H."/>
            <person name="Li Y."/>
            <person name="Cui Y."/>
            <person name="Guo X."/>
            <person name="Zheng S."/>
            <person name="Wang B."/>
            <person name="Yu K."/>
            <person name="Liang Q."/>
            <person name="Yang W."/>
            <person name="Lou X."/>
            <person name="Chen J."/>
            <person name="Feng M."/>
            <person name="Jian J."/>
            <person name="Zhang X."/>
            <person name="Luo G."/>
            <person name="Jiang Y."/>
            <person name="Liu J."/>
            <person name="Wang Z."/>
            <person name="Sha Y."/>
            <person name="Zhang B."/>
            <person name="Wu H."/>
            <person name="Tang D."/>
            <person name="Shen Q."/>
            <person name="Xue P."/>
            <person name="Zou S."/>
            <person name="Wang X."/>
            <person name="Liu X."/>
            <person name="Wang F."/>
            <person name="Yang Y."/>
            <person name="An X."/>
            <person name="Dong Z."/>
            <person name="Zhang K."/>
            <person name="Zhang X."/>
            <person name="Luo M.C."/>
            <person name="Dvorak J."/>
            <person name="Tong Y."/>
            <person name="Wang J."/>
            <person name="Yang H."/>
            <person name="Li Z."/>
            <person name="Wang D."/>
            <person name="Zhang A."/>
            <person name="Wang J."/>
        </authorList>
    </citation>
    <scope>NUCLEOTIDE SEQUENCE</scope>
    <source>
        <strain evidence="3">cv. G1812</strain>
    </source>
</reference>
<dbReference type="EnsemblPlants" id="TuG1812G0100003767.01.T01">
    <property type="protein sequence ID" value="TuG1812G0100003767.01.T01"/>
    <property type="gene ID" value="TuG1812G0100003767.01"/>
</dbReference>
<feature type="region of interest" description="Disordered" evidence="1">
    <location>
        <begin position="1"/>
        <end position="26"/>
    </location>
</feature>
<accession>A0A8R7K3G5</accession>
<keyword evidence="3" id="KW-1185">Reference proteome</keyword>
<protein>
    <submittedName>
        <fullName evidence="2">Uncharacterized protein</fullName>
    </submittedName>
</protein>
<name>A0A8R7K3G5_TRIUA</name>
<evidence type="ECO:0000313" key="2">
    <source>
        <dbReference type="EnsemblPlants" id="TuG1812G0100003767.01.T01"/>
    </source>
</evidence>
<evidence type="ECO:0000313" key="3">
    <source>
        <dbReference type="Proteomes" id="UP000015106"/>
    </source>
</evidence>